<dbReference type="Proteomes" id="UP000095283">
    <property type="component" value="Unplaced"/>
</dbReference>
<evidence type="ECO:0000313" key="3">
    <source>
        <dbReference type="WBParaSite" id="Hba_01615"/>
    </source>
</evidence>
<sequence>MILIIKSTGLDFAITRVFVVIRDTLMCVFFHTERTILKVNRKFYYHQMTTNSTKLIIILSNCSSSDWNQESLKNVYFNNNSKMKKLLSYVLYNTISFSKMISFRLLPVISLYFLDSYFFCY</sequence>
<feature type="transmembrane region" description="Helical" evidence="1">
    <location>
        <begin position="90"/>
        <end position="114"/>
    </location>
</feature>
<keyword evidence="1" id="KW-0812">Transmembrane</keyword>
<protein>
    <submittedName>
        <fullName evidence="3">Uncharacterized protein</fullName>
    </submittedName>
</protein>
<name>A0A1I7WAA9_HETBA</name>
<keyword evidence="1" id="KW-0472">Membrane</keyword>
<dbReference type="AlphaFoldDB" id="A0A1I7WAA9"/>
<evidence type="ECO:0000256" key="1">
    <source>
        <dbReference type="SAM" id="Phobius"/>
    </source>
</evidence>
<proteinExistence type="predicted"/>
<organism evidence="2 3">
    <name type="scientific">Heterorhabditis bacteriophora</name>
    <name type="common">Entomopathogenic nematode worm</name>
    <dbReference type="NCBI Taxonomy" id="37862"/>
    <lineage>
        <taxon>Eukaryota</taxon>
        <taxon>Metazoa</taxon>
        <taxon>Ecdysozoa</taxon>
        <taxon>Nematoda</taxon>
        <taxon>Chromadorea</taxon>
        <taxon>Rhabditida</taxon>
        <taxon>Rhabditina</taxon>
        <taxon>Rhabditomorpha</taxon>
        <taxon>Strongyloidea</taxon>
        <taxon>Heterorhabditidae</taxon>
        <taxon>Heterorhabditis</taxon>
    </lineage>
</organism>
<evidence type="ECO:0000313" key="2">
    <source>
        <dbReference type="Proteomes" id="UP000095283"/>
    </source>
</evidence>
<reference evidence="3" key="1">
    <citation type="submission" date="2016-11" db="UniProtKB">
        <authorList>
            <consortium name="WormBaseParasite"/>
        </authorList>
    </citation>
    <scope>IDENTIFICATION</scope>
</reference>
<keyword evidence="1" id="KW-1133">Transmembrane helix</keyword>
<accession>A0A1I7WAA9</accession>
<keyword evidence="2" id="KW-1185">Reference proteome</keyword>
<dbReference type="WBParaSite" id="Hba_01615">
    <property type="protein sequence ID" value="Hba_01615"/>
    <property type="gene ID" value="Hba_01615"/>
</dbReference>